<proteinExistence type="predicted"/>
<dbReference type="AlphaFoldDB" id="A0AAV8ZSZ9"/>
<dbReference type="EMBL" id="JANEYF010000584">
    <property type="protein sequence ID" value="KAJ8969168.1"/>
    <property type="molecule type" value="Genomic_DNA"/>
</dbReference>
<dbReference type="GO" id="GO:0005634">
    <property type="term" value="C:nucleus"/>
    <property type="evidence" value="ECO:0007669"/>
    <property type="project" value="UniProtKB-SubCell"/>
</dbReference>
<dbReference type="PANTHER" id="PTHR46481">
    <property type="entry name" value="ZINC FINGER BED DOMAIN-CONTAINING PROTEIN 4"/>
    <property type="match status" value="1"/>
</dbReference>
<evidence type="ECO:0000313" key="6">
    <source>
        <dbReference type="EMBL" id="KAJ8969168.1"/>
    </source>
</evidence>
<comment type="subcellular location">
    <subcellularLocation>
        <location evidence="1">Nucleus</location>
    </subcellularLocation>
</comment>
<accession>A0AAV8ZSZ9</accession>
<keyword evidence="7" id="KW-1185">Reference proteome</keyword>
<dbReference type="Proteomes" id="UP001162156">
    <property type="component" value="Unassembled WGS sequence"/>
</dbReference>
<sequence>MPDRKTISDSLIPRMYNDTKEVIFKSYQKLMRCADWWTSINNQSFTAITAHFNDDDKGKHMFKSYLLGCIPFDERHTTKNLSDQLKIQANEWGISNKITCIISDNASNITAAIRITTWRFLPCYAHTLNLVLQA</sequence>
<keyword evidence="5" id="KW-0539">Nucleus</keyword>
<keyword evidence="4" id="KW-0862">Zinc</keyword>
<evidence type="ECO:0000256" key="2">
    <source>
        <dbReference type="ARBA" id="ARBA00022723"/>
    </source>
</evidence>
<dbReference type="PANTHER" id="PTHR46481:SF10">
    <property type="entry name" value="ZINC FINGER BED DOMAIN-CONTAINING PROTEIN 39"/>
    <property type="match status" value="1"/>
</dbReference>
<evidence type="ECO:0000313" key="7">
    <source>
        <dbReference type="Proteomes" id="UP001162156"/>
    </source>
</evidence>
<gene>
    <name evidence="6" type="ORF">NQ314_001910</name>
</gene>
<keyword evidence="3" id="KW-0863">Zinc-finger</keyword>
<evidence type="ECO:0000256" key="3">
    <source>
        <dbReference type="ARBA" id="ARBA00022771"/>
    </source>
</evidence>
<comment type="caution">
    <text evidence="6">The sequence shown here is derived from an EMBL/GenBank/DDBJ whole genome shotgun (WGS) entry which is preliminary data.</text>
</comment>
<reference evidence="6" key="1">
    <citation type="journal article" date="2023" name="Insect Mol. Biol.">
        <title>Genome sequencing provides insights into the evolution of gene families encoding plant cell wall-degrading enzymes in longhorned beetles.</title>
        <authorList>
            <person name="Shin N.R."/>
            <person name="Okamura Y."/>
            <person name="Kirsch R."/>
            <person name="Pauchet Y."/>
        </authorList>
    </citation>
    <scope>NUCLEOTIDE SEQUENCE</scope>
    <source>
        <strain evidence="6">RBIC_L_NR</strain>
    </source>
</reference>
<evidence type="ECO:0000256" key="1">
    <source>
        <dbReference type="ARBA" id="ARBA00004123"/>
    </source>
</evidence>
<dbReference type="InterPro" id="IPR052035">
    <property type="entry name" value="ZnF_BED_domain_contain"/>
</dbReference>
<dbReference type="GO" id="GO:0008270">
    <property type="term" value="F:zinc ion binding"/>
    <property type="evidence" value="ECO:0007669"/>
    <property type="project" value="UniProtKB-KW"/>
</dbReference>
<name>A0AAV8ZSZ9_9CUCU</name>
<dbReference type="SUPFAM" id="SSF53098">
    <property type="entry name" value="Ribonuclease H-like"/>
    <property type="match status" value="1"/>
</dbReference>
<evidence type="ECO:0000256" key="5">
    <source>
        <dbReference type="ARBA" id="ARBA00023242"/>
    </source>
</evidence>
<dbReference type="InterPro" id="IPR012337">
    <property type="entry name" value="RNaseH-like_sf"/>
</dbReference>
<keyword evidence="2" id="KW-0479">Metal-binding</keyword>
<organism evidence="6 7">
    <name type="scientific">Rhamnusium bicolor</name>
    <dbReference type="NCBI Taxonomy" id="1586634"/>
    <lineage>
        <taxon>Eukaryota</taxon>
        <taxon>Metazoa</taxon>
        <taxon>Ecdysozoa</taxon>
        <taxon>Arthropoda</taxon>
        <taxon>Hexapoda</taxon>
        <taxon>Insecta</taxon>
        <taxon>Pterygota</taxon>
        <taxon>Neoptera</taxon>
        <taxon>Endopterygota</taxon>
        <taxon>Coleoptera</taxon>
        <taxon>Polyphaga</taxon>
        <taxon>Cucujiformia</taxon>
        <taxon>Chrysomeloidea</taxon>
        <taxon>Cerambycidae</taxon>
        <taxon>Lepturinae</taxon>
        <taxon>Rhagiini</taxon>
        <taxon>Rhamnusium</taxon>
    </lineage>
</organism>
<evidence type="ECO:0008006" key="8">
    <source>
        <dbReference type="Google" id="ProtNLM"/>
    </source>
</evidence>
<evidence type="ECO:0000256" key="4">
    <source>
        <dbReference type="ARBA" id="ARBA00022833"/>
    </source>
</evidence>
<protein>
    <recommendedName>
        <fullName evidence="8">DUF659 domain-containing protein</fullName>
    </recommendedName>
</protein>